<accession>A0A175RV64</accession>
<comment type="caution">
    <text evidence="1">The sequence shown here is derived from an EMBL/GenBank/DDBJ whole genome shotgun (WGS) entry which is preliminary data.</text>
</comment>
<keyword evidence="2" id="KW-1185">Reference proteome</keyword>
<proteinExistence type="predicted"/>
<name>A0A175RV64_9HYPH</name>
<gene>
    <name evidence="1" type="ORF">NS365_03255</name>
</gene>
<dbReference type="PATRIC" id="fig|401562.4.peg.4847"/>
<dbReference type="Proteomes" id="UP000078529">
    <property type="component" value="Unassembled WGS sequence"/>
</dbReference>
<organism evidence="1 2">
    <name type="scientific">Aureimonas ureilytica</name>
    <dbReference type="NCBI Taxonomy" id="401562"/>
    <lineage>
        <taxon>Bacteria</taxon>
        <taxon>Pseudomonadati</taxon>
        <taxon>Pseudomonadota</taxon>
        <taxon>Alphaproteobacteria</taxon>
        <taxon>Hyphomicrobiales</taxon>
        <taxon>Aurantimonadaceae</taxon>
        <taxon>Aureimonas</taxon>
    </lineage>
</organism>
<dbReference type="EMBL" id="LDQA01000009">
    <property type="protein sequence ID" value="KTR07600.1"/>
    <property type="molecule type" value="Genomic_DNA"/>
</dbReference>
<evidence type="ECO:0000313" key="1">
    <source>
        <dbReference type="EMBL" id="KTR07600.1"/>
    </source>
</evidence>
<protein>
    <submittedName>
        <fullName evidence="1">Uncharacterized protein</fullName>
    </submittedName>
</protein>
<evidence type="ECO:0000313" key="2">
    <source>
        <dbReference type="Proteomes" id="UP000078529"/>
    </source>
</evidence>
<reference evidence="1 2" key="1">
    <citation type="journal article" date="2016" name="Front. Microbiol.">
        <title>Genomic Resource of Rice Seed Associated Bacteria.</title>
        <authorList>
            <person name="Midha S."/>
            <person name="Bansal K."/>
            <person name="Sharma S."/>
            <person name="Kumar N."/>
            <person name="Patil P.P."/>
            <person name="Chaudhry V."/>
            <person name="Patil P.B."/>
        </authorList>
    </citation>
    <scope>NUCLEOTIDE SEQUENCE [LARGE SCALE GENOMIC DNA]</scope>
    <source>
        <strain evidence="1 2">NS365</strain>
    </source>
</reference>
<dbReference type="AlphaFoldDB" id="A0A175RV64"/>
<sequence length="72" mass="7820">MSRTVRIVHRPSTVWERNQAEGGIRHHQIAAYREVTRVFVHPRRSDAALPSAAVASAALEANATEQGACVSA</sequence>
<dbReference type="RefSeq" id="WP_058598845.1">
    <property type="nucleotide sequence ID" value="NZ_LDQA01000009.1"/>
</dbReference>